<sequence>MSNELFDRSADLKRLREEGYCVEKVGGFLLMRDVPYVGKDQKVRYGTLVSELSESGNQTHKPTNHQVHFVGDSPCDASGKPLNINDRAASIKLANGMVATHSFSSKPSGGYTDYYEKMTTYANLLVGPASVINPGVSAKSLRVPSADDDTVFKYTETASDRVGIGELTRKLENDVIAIVGLGGTGSYVLDGVAKTPVREIRLFDNDVFLQHNAFRAPGAASIEQLREVMPKVEYFTKMYSAMRNGIIPNAVALDSSNVGLLDGVTFAFLCMDAGEAKRAVVEKLEAMDASFIDVGMGVELIDGLLSGILRVTTSVPGERDHVRKGGVSFKGDDAEDLYASNIQVADLNALNAMLAVGKWKKIRSFYCDLKKEVYSSYTIDTNKIANGFET</sequence>
<dbReference type="CDD" id="cd01483">
    <property type="entry name" value="E1_enzyme_family"/>
    <property type="match status" value="1"/>
</dbReference>
<evidence type="ECO:0000313" key="3">
    <source>
        <dbReference type="EMBL" id="TWU58943.1"/>
    </source>
</evidence>
<evidence type="ECO:0000313" key="4">
    <source>
        <dbReference type="Proteomes" id="UP000318288"/>
    </source>
</evidence>
<dbReference type="NCBIfam" id="NF004804">
    <property type="entry name" value="PRK06153.1-3"/>
    <property type="match status" value="1"/>
</dbReference>
<dbReference type="Pfam" id="PF00899">
    <property type="entry name" value="ThiF"/>
    <property type="match status" value="1"/>
</dbReference>
<dbReference type="OrthoDB" id="8773615at2"/>
<dbReference type="GO" id="GO:0008641">
    <property type="term" value="F:ubiquitin-like modifier activating enzyme activity"/>
    <property type="evidence" value="ECO:0007669"/>
    <property type="project" value="InterPro"/>
</dbReference>
<feature type="domain" description="THIF-type NAD/FAD binding fold" evidence="1">
    <location>
        <begin position="167"/>
        <end position="293"/>
    </location>
</feature>
<evidence type="ECO:0000259" key="2">
    <source>
        <dbReference type="Pfam" id="PF20590"/>
    </source>
</evidence>
<dbReference type="NCBIfam" id="NF004805">
    <property type="entry name" value="PRK06153.1-4"/>
    <property type="match status" value="1"/>
</dbReference>
<accession>A0A5C6FAV7</accession>
<evidence type="ECO:0008006" key="5">
    <source>
        <dbReference type="Google" id="ProtNLM"/>
    </source>
</evidence>
<feature type="domain" description="DUF6791" evidence="2">
    <location>
        <begin position="10"/>
        <end position="157"/>
    </location>
</feature>
<name>A0A5C6FAV7_9BACT</name>
<dbReference type="Proteomes" id="UP000318288">
    <property type="component" value="Unassembled WGS sequence"/>
</dbReference>
<dbReference type="EMBL" id="SJPW01000002">
    <property type="protein sequence ID" value="TWU58943.1"/>
    <property type="molecule type" value="Genomic_DNA"/>
</dbReference>
<dbReference type="SUPFAM" id="SSF69572">
    <property type="entry name" value="Activating enzymes of the ubiquitin-like proteins"/>
    <property type="match status" value="1"/>
</dbReference>
<reference evidence="3 4" key="1">
    <citation type="submission" date="2019-02" db="EMBL/GenBank/DDBJ databases">
        <title>Deep-cultivation of Planctomycetes and their phenomic and genomic characterization uncovers novel biology.</title>
        <authorList>
            <person name="Wiegand S."/>
            <person name="Jogler M."/>
            <person name="Boedeker C."/>
            <person name="Pinto D."/>
            <person name="Vollmers J."/>
            <person name="Rivas-Marin E."/>
            <person name="Kohn T."/>
            <person name="Peeters S.H."/>
            <person name="Heuer A."/>
            <person name="Rast P."/>
            <person name="Oberbeckmann S."/>
            <person name="Bunk B."/>
            <person name="Jeske O."/>
            <person name="Meyerdierks A."/>
            <person name="Storesund J.E."/>
            <person name="Kallscheuer N."/>
            <person name="Luecker S."/>
            <person name="Lage O.M."/>
            <person name="Pohl T."/>
            <person name="Merkel B.J."/>
            <person name="Hornburger P."/>
            <person name="Mueller R.-W."/>
            <person name="Bruemmer F."/>
            <person name="Labrenz M."/>
            <person name="Spormann A.M."/>
            <person name="Op Den Camp H."/>
            <person name="Overmann J."/>
            <person name="Amann R."/>
            <person name="Jetten M.S.M."/>
            <person name="Mascher T."/>
            <person name="Medema M.H."/>
            <person name="Devos D.P."/>
            <person name="Kaster A.-K."/>
            <person name="Ovreas L."/>
            <person name="Rohde M."/>
            <person name="Galperin M.Y."/>
            <person name="Jogler C."/>
        </authorList>
    </citation>
    <scope>NUCLEOTIDE SEQUENCE [LARGE SCALE GENOMIC DNA]</scope>
    <source>
        <strain evidence="3 4">Poly51</strain>
    </source>
</reference>
<evidence type="ECO:0000259" key="1">
    <source>
        <dbReference type="Pfam" id="PF00899"/>
    </source>
</evidence>
<dbReference type="AlphaFoldDB" id="A0A5C6FAV7"/>
<organism evidence="3 4">
    <name type="scientific">Rubripirellula tenax</name>
    <dbReference type="NCBI Taxonomy" id="2528015"/>
    <lineage>
        <taxon>Bacteria</taxon>
        <taxon>Pseudomonadati</taxon>
        <taxon>Planctomycetota</taxon>
        <taxon>Planctomycetia</taxon>
        <taxon>Pirellulales</taxon>
        <taxon>Pirellulaceae</taxon>
        <taxon>Rubripirellula</taxon>
    </lineage>
</organism>
<proteinExistence type="predicted"/>
<dbReference type="RefSeq" id="WP_146456185.1">
    <property type="nucleotide sequence ID" value="NZ_SJPW01000002.1"/>
</dbReference>
<dbReference type="InterPro" id="IPR000594">
    <property type="entry name" value="ThiF_NAD_FAD-bd"/>
</dbReference>
<keyword evidence="4" id="KW-1185">Reference proteome</keyword>
<dbReference type="Gene3D" id="3.40.50.720">
    <property type="entry name" value="NAD(P)-binding Rossmann-like Domain"/>
    <property type="match status" value="1"/>
</dbReference>
<dbReference type="InterPro" id="IPR035985">
    <property type="entry name" value="Ubiquitin-activating_enz"/>
</dbReference>
<dbReference type="Pfam" id="PF20590">
    <property type="entry name" value="DUF6791"/>
    <property type="match status" value="1"/>
</dbReference>
<gene>
    <name evidence="3" type="ORF">Poly51_17240</name>
</gene>
<comment type="caution">
    <text evidence="3">The sequence shown here is derived from an EMBL/GenBank/DDBJ whole genome shotgun (WGS) entry which is preliminary data.</text>
</comment>
<dbReference type="InterPro" id="IPR046741">
    <property type="entry name" value="DUF6791"/>
</dbReference>
<protein>
    <recommendedName>
        <fullName evidence="5">ThiF family protein</fullName>
    </recommendedName>
</protein>